<protein>
    <recommendedName>
        <fullName evidence="4">SH3 domain-containing protein</fullName>
    </recommendedName>
</protein>
<comment type="caution">
    <text evidence="2">The sequence shown here is derived from an EMBL/GenBank/DDBJ whole genome shotgun (WGS) entry which is preliminary data.</text>
</comment>
<proteinExistence type="predicted"/>
<organism evidence="2 3">
    <name type="scientific">Catellatospora bangladeshensis</name>
    <dbReference type="NCBI Taxonomy" id="310355"/>
    <lineage>
        <taxon>Bacteria</taxon>
        <taxon>Bacillati</taxon>
        <taxon>Actinomycetota</taxon>
        <taxon>Actinomycetes</taxon>
        <taxon>Micromonosporales</taxon>
        <taxon>Micromonosporaceae</taxon>
        <taxon>Catellatospora</taxon>
    </lineage>
</organism>
<sequence>MSKFLQRIGVGSAAVLLAIAGGLVVAASPASAAVTCGPPAPDKDGTSAQVINSVSGYVGPAMRTGPGHNCSILVRPPWGAWLPMNCYRYGDSVNGVTTWTAVHYNGYFGWVSDYHLSGYGSMQAC</sequence>
<feature type="signal peptide" evidence="1">
    <location>
        <begin position="1"/>
        <end position="32"/>
    </location>
</feature>
<feature type="chain" id="PRO_5035194343" description="SH3 domain-containing protein" evidence="1">
    <location>
        <begin position="33"/>
        <end position="125"/>
    </location>
</feature>
<dbReference type="AlphaFoldDB" id="A0A8J3JTF7"/>
<reference evidence="2 3" key="1">
    <citation type="submission" date="2021-01" db="EMBL/GenBank/DDBJ databases">
        <title>Whole genome shotgun sequence of Catellatospora bangladeshensis NBRC 107357.</title>
        <authorList>
            <person name="Komaki H."/>
            <person name="Tamura T."/>
        </authorList>
    </citation>
    <scope>NUCLEOTIDE SEQUENCE [LARGE SCALE GENOMIC DNA]</scope>
    <source>
        <strain evidence="2 3">NBRC 107357</strain>
    </source>
</reference>
<evidence type="ECO:0000313" key="2">
    <source>
        <dbReference type="EMBL" id="GIF82839.1"/>
    </source>
</evidence>
<evidence type="ECO:0008006" key="4">
    <source>
        <dbReference type="Google" id="ProtNLM"/>
    </source>
</evidence>
<evidence type="ECO:0000313" key="3">
    <source>
        <dbReference type="Proteomes" id="UP000601223"/>
    </source>
</evidence>
<gene>
    <name evidence="2" type="ORF">Cba03nite_41880</name>
</gene>
<keyword evidence="3" id="KW-1185">Reference proteome</keyword>
<accession>A0A8J3JTF7</accession>
<dbReference type="RefSeq" id="WP_203748716.1">
    <property type="nucleotide sequence ID" value="NZ_BONF01000025.1"/>
</dbReference>
<dbReference type="EMBL" id="BONF01000025">
    <property type="protein sequence ID" value="GIF82839.1"/>
    <property type="molecule type" value="Genomic_DNA"/>
</dbReference>
<evidence type="ECO:0000256" key="1">
    <source>
        <dbReference type="SAM" id="SignalP"/>
    </source>
</evidence>
<dbReference type="Proteomes" id="UP000601223">
    <property type="component" value="Unassembled WGS sequence"/>
</dbReference>
<name>A0A8J3JTF7_9ACTN</name>
<keyword evidence="1" id="KW-0732">Signal</keyword>